<name>A0A2I0VGI4_9ASPA</name>
<dbReference type="Proteomes" id="UP000233837">
    <property type="component" value="Unassembled WGS sequence"/>
</dbReference>
<dbReference type="EMBL" id="KZ502814">
    <property type="protein sequence ID" value="PKU72639.1"/>
    <property type="molecule type" value="Genomic_DNA"/>
</dbReference>
<organism evidence="1 3">
    <name type="scientific">Dendrobium catenatum</name>
    <dbReference type="NCBI Taxonomy" id="906689"/>
    <lineage>
        <taxon>Eukaryota</taxon>
        <taxon>Viridiplantae</taxon>
        <taxon>Streptophyta</taxon>
        <taxon>Embryophyta</taxon>
        <taxon>Tracheophyta</taxon>
        <taxon>Spermatophyta</taxon>
        <taxon>Magnoliopsida</taxon>
        <taxon>Liliopsida</taxon>
        <taxon>Asparagales</taxon>
        <taxon>Orchidaceae</taxon>
        <taxon>Epidendroideae</taxon>
        <taxon>Malaxideae</taxon>
        <taxon>Dendrobiinae</taxon>
        <taxon>Dendrobium</taxon>
    </lineage>
</organism>
<sequence>MNSLIFLSGITDDDLLIMSDADEIPSPETIDLSPERRSRSWRRLQDTYSLRQRRRGGDVALRLQVVCLAGKGAGSFGDCC</sequence>
<evidence type="ECO:0000313" key="3">
    <source>
        <dbReference type="Proteomes" id="UP000233837"/>
    </source>
</evidence>
<reference evidence="1 3" key="2">
    <citation type="journal article" date="2017" name="Nature">
        <title>The Apostasia genome and the evolution of orchids.</title>
        <authorList>
            <person name="Zhang G.Q."/>
            <person name="Liu K.W."/>
            <person name="Li Z."/>
            <person name="Lohaus R."/>
            <person name="Hsiao Y.Y."/>
            <person name="Niu S.C."/>
            <person name="Wang J.Y."/>
            <person name="Lin Y.C."/>
            <person name="Xu Q."/>
            <person name="Chen L.J."/>
            <person name="Yoshida K."/>
            <person name="Fujiwara S."/>
            <person name="Wang Z.W."/>
            <person name="Zhang Y.Q."/>
            <person name="Mitsuda N."/>
            <person name="Wang M."/>
            <person name="Liu G.H."/>
            <person name="Pecoraro L."/>
            <person name="Huang H.X."/>
            <person name="Xiao X.J."/>
            <person name="Lin M."/>
            <person name="Wu X.Y."/>
            <person name="Wu W.L."/>
            <person name="Chen Y.Y."/>
            <person name="Chang S.B."/>
            <person name="Sakamoto S."/>
            <person name="Ohme-Takagi M."/>
            <person name="Yagi M."/>
            <person name="Zeng S.J."/>
            <person name="Shen C.Y."/>
            <person name="Yeh C.M."/>
            <person name="Luo Y.B."/>
            <person name="Tsai W.C."/>
            <person name="Van de Peer Y."/>
            <person name="Liu Z.J."/>
        </authorList>
    </citation>
    <scope>NUCLEOTIDE SEQUENCE [LARGE SCALE GENOMIC DNA]</scope>
    <source>
        <tissue evidence="1">The whole plant</tissue>
    </source>
</reference>
<keyword evidence="1" id="KW-0808">Transferase</keyword>
<proteinExistence type="predicted"/>
<dbReference type="GO" id="GO:0003830">
    <property type="term" value="F:beta-1,4-mannosylglycoprotein 4-beta-N-acetylglucosaminyltransferase activity"/>
    <property type="evidence" value="ECO:0007669"/>
    <property type="project" value="InterPro"/>
</dbReference>
<dbReference type="GO" id="GO:0016020">
    <property type="term" value="C:membrane"/>
    <property type="evidence" value="ECO:0007669"/>
    <property type="project" value="InterPro"/>
</dbReference>
<accession>A0A2I0VGI4</accession>
<dbReference type="Pfam" id="PF04724">
    <property type="entry name" value="Glyco_transf_17"/>
    <property type="match status" value="1"/>
</dbReference>
<keyword evidence="3" id="KW-1185">Reference proteome</keyword>
<reference evidence="1 3" key="1">
    <citation type="journal article" date="2016" name="Sci. Rep.">
        <title>The Dendrobium catenatum Lindl. genome sequence provides insights into polysaccharide synthase, floral development and adaptive evolution.</title>
        <authorList>
            <person name="Zhang G.Q."/>
            <person name="Xu Q."/>
            <person name="Bian C."/>
            <person name="Tsai W.C."/>
            <person name="Yeh C.M."/>
            <person name="Liu K.W."/>
            <person name="Yoshida K."/>
            <person name="Zhang L.S."/>
            <person name="Chang S.B."/>
            <person name="Chen F."/>
            <person name="Shi Y."/>
            <person name="Su Y.Y."/>
            <person name="Zhang Y.Q."/>
            <person name="Chen L.J."/>
            <person name="Yin Y."/>
            <person name="Lin M."/>
            <person name="Huang H."/>
            <person name="Deng H."/>
            <person name="Wang Z.W."/>
            <person name="Zhu S.L."/>
            <person name="Zhao X."/>
            <person name="Deng C."/>
            <person name="Niu S.C."/>
            <person name="Huang J."/>
            <person name="Wang M."/>
            <person name="Liu G.H."/>
            <person name="Yang H.J."/>
            <person name="Xiao X.J."/>
            <person name="Hsiao Y.Y."/>
            <person name="Wu W.L."/>
            <person name="Chen Y.Y."/>
            <person name="Mitsuda N."/>
            <person name="Ohme-Takagi M."/>
            <person name="Luo Y.B."/>
            <person name="Van de Peer Y."/>
            <person name="Liu Z.J."/>
        </authorList>
    </citation>
    <scope>NUCLEOTIDE SEQUENCE [LARGE SCALE GENOMIC DNA]</scope>
    <source>
        <tissue evidence="1">The whole plant</tissue>
    </source>
</reference>
<evidence type="ECO:0000313" key="1">
    <source>
        <dbReference type="EMBL" id="PKU62526.1"/>
    </source>
</evidence>
<dbReference type="AlphaFoldDB" id="A0A2I0VGI4"/>
<protein>
    <submittedName>
        <fullName evidence="1">Beta-1,4-mannosyl-glycoprotein beta-1,4-N-acetylglucosaminyltransferase</fullName>
    </submittedName>
</protein>
<dbReference type="InterPro" id="IPR006813">
    <property type="entry name" value="Glyco_trans_17"/>
</dbReference>
<dbReference type="EMBL" id="KZ504353">
    <property type="protein sequence ID" value="PKU62526.1"/>
    <property type="molecule type" value="Genomic_DNA"/>
</dbReference>
<reference evidence="1" key="3">
    <citation type="submission" date="2017-11" db="EMBL/GenBank/DDBJ databases">
        <authorList>
            <person name="Han C.G."/>
        </authorList>
    </citation>
    <scope>NUCLEOTIDE SEQUENCE</scope>
    <source>
        <tissue evidence="1">The whole plant</tissue>
    </source>
</reference>
<gene>
    <name evidence="2" type="ORF">MA16_Dca010209</name>
    <name evidence="1" type="ORF">MA16_Dca029166</name>
</gene>
<keyword evidence="1" id="KW-0328">Glycosyltransferase</keyword>
<evidence type="ECO:0000313" key="2">
    <source>
        <dbReference type="EMBL" id="PKU72639.1"/>
    </source>
</evidence>